<comment type="catalytic activity">
    <reaction evidence="12">
        <text>Preferential cleavage: (Ac)2-L-Lys-D-Ala-|-D-Ala. Also transpeptidation of peptidyl-alanyl moieties that are N-acyl substituents of D-alanine.</text>
        <dbReference type="EC" id="3.4.16.4"/>
    </reaction>
</comment>
<evidence type="ECO:0000256" key="9">
    <source>
        <dbReference type="ARBA" id="ARBA00022960"/>
    </source>
</evidence>
<keyword evidence="7 16" id="KW-0732">Signal</keyword>
<comment type="function">
    <text evidence="1">Removes C-terminal D-alanyl residues from sugar-peptide cell wall precursors.</text>
</comment>
<evidence type="ECO:0000256" key="3">
    <source>
        <dbReference type="ARBA" id="ARBA00007164"/>
    </source>
</evidence>
<dbReference type="PRINTS" id="PR00725">
    <property type="entry name" value="DADACBPTASE1"/>
</dbReference>
<evidence type="ECO:0000256" key="6">
    <source>
        <dbReference type="ARBA" id="ARBA00022670"/>
    </source>
</evidence>
<keyword evidence="11" id="KW-0961">Cell wall biogenesis/degradation</keyword>
<accession>A0A1I2RRI8</accession>
<gene>
    <name evidence="18" type="ORF">SAMN02910432_01338</name>
</gene>
<dbReference type="GeneID" id="29802065"/>
<organism evidence="18 19">
    <name type="scientific">Ligilactobacillus ruminis DSM 20403 = NBRC 102161</name>
    <dbReference type="NCBI Taxonomy" id="1423798"/>
    <lineage>
        <taxon>Bacteria</taxon>
        <taxon>Bacillati</taxon>
        <taxon>Bacillota</taxon>
        <taxon>Bacilli</taxon>
        <taxon>Lactobacillales</taxon>
        <taxon>Lactobacillaceae</taxon>
        <taxon>Ligilactobacillus</taxon>
    </lineage>
</organism>
<dbReference type="GO" id="GO:0009002">
    <property type="term" value="F:serine-type D-Ala-D-Ala carboxypeptidase activity"/>
    <property type="evidence" value="ECO:0007669"/>
    <property type="project" value="UniProtKB-EC"/>
</dbReference>
<dbReference type="UniPathway" id="UPA00219"/>
<dbReference type="EMBL" id="FOPI01000020">
    <property type="protein sequence ID" value="SFG43132.1"/>
    <property type="molecule type" value="Genomic_DNA"/>
</dbReference>
<dbReference type="GO" id="GO:0071555">
    <property type="term" value="P:cell wall organization"/>
    <property type="evidence" value="ECO:0007669"/>
    <property type="project" value="UniProtKB-KW"/>
</dbReference>
<dbReference type="AlphaFoldDB" id="A0A1I2RRI8"/>
<evidence type="ECO:0000256" key="14">
    <source>
        <dbReference type="PIRSR" id="PIRSR618044-2"/>
    </source>
</evidence>
<feature type="active site" description="Proton acceptor" evidence="13">
    <location>
        <position position="83"/>
    </location>
</feature>
<dbReference type="GO" id="GO:0008360">
    <property type="term" value="P:regulation of cell shape"/>
    <property type="evidence" value="ECO:0007669"/>
    <property type="project" value="UniProtKB-KW"/>
</dbReference>
<comment type="pathway">
    <text evidence="2">Cell wall biogenesis; peptidoglycan biosynthesis.</text>
</comment>
<dbReference type="EC" id="3.4.16.4" evidence="4"/>
<evidence type="ECO:0000256" key="2">
    <source>
        <dbReference type="ARBA" id="ARBA00004752"/>
    </source>
</evidence>
<dbReference type="GO" id="GO:0009252">
    <property type="term" value="P:peptidoglycan biosynthetic process"/>
    <property type="evidence" value="ECO:0007669"/>
    <property type="project" value="UniProtKB-UniPathway"/>
</dbReference>
<keyword evidence="5 18" id="KW-0121">Carboxypeptidase</keyword>
<feature type="active site" description="Acyl-ester intermediate" evidence="13">
    <location>
        <position position="80"/>
    </location>
</feature>
<dbReference type="Gene3D" id="2.60.410.10">
    <property type="entry name" value="D-Ala-D-Ala carboxypeptidase, C-terminal domain"/>
    <property type="match status" value="1"/>
</dbReference>
<dbReference type="OrthoDB" id="9791132at2"/>
<dbReference type="Proteomes" id="UP000182635">
    <property type="component" value="Unassembled WGS sequence"/>
</dbReference>
<evidence type="ECO:0000313" key="18">
    <source>
        <dbReference type="EMBL" id="SFG43132.1"/>
    </source>
</evidence>
<evidence type="ECO:0000256" key="5">
    <source>
        <dbReference type="ARBA" id="ARBA00022645"/>
    </source>
</evidence>
<feature type="binding site" evidence="14">
    <location>
        <position position="270"/>
    </location>
    <ligand>
        <name>substrate</name>
    </ligand>
</feature>
<sequence length="448" mass="48480">MKLFKSLKKTMIALIAGVTVSTAAAAGIGGLSVQKVSADSLPQQTDSNLNLDVKAAIAVDAKTGQILYAKNAEQALPVASMSKLMTVYLVLQAIKNGKLSWNQEILPDEASQKVSQDTHLSNVPLKADHKYTVKALYQATLIYSANGAAMALANAVGGTHKNFIDMMRKEAKKMGINDAEIYTANGLTNDEVFDAKYPGASDNAENKFSAKDMAIIGQRLIEDYPEVLETTRIARMKFKNGTDETTMENWNWMLPGLAKAYSELPVDGLKTGTSDSAGACFTGTVNKDGHRLITVVLGAKHDSQEDLSRFVETQKLMSYCYNSYSYETIKAGKSFKNAASLPVYHGKDLKVAVSSKNDTDVWLKSSVSSANLVAKLSGDKKLYKDGGLVAPLKKGQTVGELSVKVKGQDLYYLDGATSIKIKAKTDKAVDKANIFVIAWRAIKGVFNR</sequence>
<feature type="chain" id="PRO_5010293180" description="serine-type D-Ala-D-Ala carboxypeptidase" evidence="16">
    <location>
        <begin position="26"/>
        <end position="448"/>
    </location>
</feature>
<evidence type="ECO:0000259" key="17">
    <source>
        <dbReference type="SMART" id="SM00936"/>
    </source>
</evidence>
<feature type="active site" evidence="13">
    <location>
        <position position="144"/>
    </location>
</feature>
<protein>
    <recommendedName>
        <fullName evidence="4">serine-type D-Ala-D-Ala carboxypeptidase</fullName>
        <ecNumber evidence="4">3.4.16.4</ecNumber>
    </recommendedName>
</protein>
<dbReference type="GO" id="GO:0006508">
    <property type="term" value="P:proteolysis"/>
    <property type="evidence" value="ECO:0007669"/>
    <property type="project" value="UniProtKB-KW"/>
</dbReference>
<dbReference type="Gene3D" id="3.40.710.10">
    <property type="entry name" value="DD-peptidase/beta-lactamase superfamily"/>
    <property type="match status" value="1"/>
</dbReference>
<keyword evidence="6" id="KW-0645">Protease</keyword>
<evidence type="ECO:0000256" key="7">
    <source>
        <dbReference type="ARBA" id="ARBA00022729"/>
    </source>
</evidence>
<feature type="domain" description="Peptidase S11 D-Ala-D-Ala carboxypeptidase A C-terminal" evidence="17">
    <location>
        <begin position="326"/>
        <end position="431"/>
    </location>
</feature>
<dbReference type="InterPro" id="IPR018044">
    <property type="entry name" value="Peptidase_S11"/>
</dbReference>
<keyword evidence="9" id="KW-0133">Cell shape</keyword>
<dbReference type="InterPro" id="IPR001967">
    <property type="entry name" value="Peptidase_S11_N"/>
</dbReference>
<dbReference type="SUPFAM" id="SSF56601">
    <property type="entry name" value="beta-lactamase/transpeptidase-like"/>
    <property type="match status" value="1"/>
</dbReference>
<evidence type="ECO:0000256" key="15">
    <source>
        <dbReference type="RuleBase" id="RU004016"/>
    </source>
</evidence>
<evidence type="ECO:0000256" key="10">
    <source>
        <dbReference type="ARBA" id="ARBA00022984"/>
    </source>
</evidence>
<dbReference type="InterPro" id="IPR037167">
    <property type="entry name" value="Peptidase_S11_C_sf"/>
</dbReference>
<keyword evidence="8" id="KW-0378">Hydrolase</keyword>
<evidence type="ECO:0000256" key="11">
    <source>
        <dbReference type="ARBA" id="ARBA00023316"/>
    </source>
</evidence>
<keyword evidence="10" id="KW-0573">Peptidoglycan synthesis</keyword>
<evidence type="ECO:0000313" key="19">
    <source>
        <dbReference type="Proteomes" id="UP000182635"/>
    </source>
</evidence>
<feature type="signal peptide" evidence="16">
    <location>
        <begin position="1"/>
        <end position="25"/>
    </location>
</feature>
<reference evidence="19" key="1">
    <citation type="submission" date="2016-10" db="EMBL/GenBank/DDBJ databases">
        <authorList>
            <person name="Varghese N."/>
            <person name="Submissions S."/>
        </authorList>
    </citation>
    <scope>NUCLEOTIDE SEQUENCE [LARGE SCALE GENOMIC DNA]</scope>
    <source>
        <strain evidence="19">DSM 20403</strain>
    </source>
</reference>
<evidence type="ECO:0000256" key="4">
    <source>
        <dbReference type="ARBA" id="ARBA00012448"/>
    </source>
</evidence>
<name>A0A1I2RRI8_9LACO</name>
<dbReference type="RefSeq" id="WP_014072812.1">
    <property type="nucleotide sequence ID" value="NZ_AYYL01000043.1"/>
</dbReference>
<evidence type="ECO:0000256" key="13">
    <source>
        <dbReference type="PIRSR" id="PIRSR618044-1"/>
    </source>
</evidence>
<evidence type="ECO:0000256" key="1">
    <source>
        <dbReference type="ARBA" id="ARBA00003217"/>
    </source>
</evidence>
<dbReference type="PANTHER" id="PTHR21581:SF11">
    <property type="entry name" value="D-ALANYL-D-ALANINE CARBOXYPEPTIDASE DACA"/>
    <property type="match status" value="1"/>
</dbReference>
<evidence type="ECO:0000256" key="12">
    <source>
        <dbReference type="ARBA" id="ARBA00034000"/>
    </source>
</evidence>
<dbReference type="InterPro" id="IPR012338">
    <property type="entry name" value="Beta-lactam/transpept-like"/>
</dbReference>
<dbReference type="InterPro" id="IPR012907">
    <property type="entry name" value="Peptidase_S11_C"/>
</dbReference>
<proteinExistence type="inferred from homology"/>
<evidence type="ECO:0000256" key="16">
    <source>
        <dbReference type="SAM" id="SignalP"/>
    </source>
</evidence>
<dbReference type="SMART" id="SM00936">
    <property type="entry name" value="PBP5_C"/>
    <property type="match status" value="1"/>
</dbReference>
<dbReference type="Pfam" id="PF00768">
    <property type="entry name" value="Peptidase_S11"/>
    <property type="match status" value="1"/>
</dbReference>
<evidence type="ECO:0000256" key="8">
    <source>
        <dbReference type="ARBA" id="ARBA00022801"/>
    </source>
</evidence>
<dbReference type="InterPro" id="IPR015956">
    <property type="entry name" value="Peniciliin-bd_prot_C_sf"/>
</dbReference>
<dbReference type="SUPFAM" id="SSF69189">
    <property type="entry name" value="Penicillin-binding protein associated domain"/>
    <property type="match status" value="1"/>
</dbReference>
<comment type="similarity">
    <text evidence="3 15">Belongs to the peptidase S11 family.</text>
</comment>
<dbReference type="PANTHER" id="PTHR21581">
    <property type="entry name" value="D-ALANYL-D-ALANINE CARBOXYPEPTIDASE"/>
    <property type="match status" value="1"/>
</dbReference>
<dbReference type="Pfam" id="PF07943">
    <property type="entry name" value="PBP5_C"/>
    <property type="match status" value="1"/>
</dbReference>